<evidence type="ECO:0000313" key="1">
    <source>
        <dbReference type="EMBL" id="SMP44622.1"/>
    </source>
</evidence>
<evidence type="ECO:0000313" key="2">
    <source>
        <dbReference type="Proteomes" id="UP001158066"/>
    </source>
</evidence>
<gene>
    <name evidence="1" type="ORF">SAMN06296020_102207</name>
</gene>
<protein>
    <submittedName>
        <fullName evidence="1">Uncharacterized protein</fullName>
    </submittedName>
</protein>
<sequence length="106" mass="12096">MTEIRLTDHLKQYLSQKKITAITLDRQMKKVCCAGPPLPSVKAGKPRDQTGFECFSIDHISIYWHRQIKYSKPTLCISVRTFLLMKNIFVYDPDTVCLCSGGQQDG</sequence>
<dbReference type="Proteomes" id="UP001158066">
    <property type="component" value="Unassembled WGS sequence"/>
</dbReference>
<proteinExistence type="predicted"/>
<name>A0AA45WTY3_9CLOT</name>
<organism evidence="1 2">
    <name type="scientific">Anoxynatronum buryatiense</name>
    <dbReference type="NCBI Taxonomy" id="489973"/>
    <lineage>
        <taxon>Bacteria</taxon>
        <taxon>Bacillati</taxon>
        <taxon>Bacillota</taxon>
        <taxon>Clostridia</taxon>
        <taxon>Eubacteriales</taxon>
        <taxon>Clostridiaceae</taxon>
        <taxon>Anoxynatronum</taxon>
    </lineage>
</organism>
<dbReference type="AlphaFoldDB" id="A0AA45WTY3"/>
<reference evidence="1" key="1">
    <citation type="submission" date="2017-05" db="EMBL/GenBank/DDBJ databases">
        <authorList>
            <person name="Varghese N."/>
            <person name="Submissions S."/>
        </authorList>
    </citation>
    <scope>NUCLEOTIDE SEQUENCE</scope>
    <source>
        <strain evidence="1">Su22</strain>
    </source>
</reference>
<dbReference type="NCBIfam" id="NF041239">
    <property type="entry name" value="Moor_selen_rel"/>
    <property type="match status" value="1"/>
</dbReference>
<dbReference type="RefSeq" id="WP_283408117.1">
    <property type="nucleotide sequence ID" value="NZ_FXUF01000002.1"/>
</dbReference>
<accession>A0AA45WTY3</accession>
<dbReference type="InterPro" id="IPR049744">
    <property type="entry name" value="CC/Se_fam"/>
</dbReference>
<dbReference type="EMBL" id="FXUF01000002">
    <property type="protein sequence ID" value="SMP44622.1"/>
    <property type="molecule type" value="Genomic_DNA"/>
</dbReference>
<comment type="caution">
    <text evidence="1">The sequence shown here is derived from an EMBL/GenBank/DDBJ whole genome shotgun (WGS) entry which is preliminary data.</text>
</comment>
<keyword evidence="2" id="KW-1185">Reference proteome</keyword>